<proteinExistence type="predicted"/>
<keyword evidence="3" id="KW-1185">Reference proteome</keyword>
<evidence type="ECO:0000256" key="1">
    <source>
        <dbReference type="SAM" id="Phobius"/>
    </source>
</evidence>
<keyword evidence="1" id="KW-0812">Transmembrane</keyword>
<keyword evidence="1" id="KW-0472">Membrane</keyword>
<evidence type="ECO:0000313" key="2">
    <source>
        <dbReference type="EMBL" id="MBK6263955.1"/>
    </source>
</evidence>
<feature type="transmembrane region" description="Helical" evidence="1">
    <location>
        <begin position="6"/>
        <end position="26"/>
    </location>
</feature>
<dbReference type="Proteomes" id="UP000611723">
    <property type="component" value="Unassembled WGS sequence"/>
</dbReference>
<accession>A0A934WW12</accession>
<reference evidence="2" key="1">
    <citation type="submission" date="2021-01" db="EMBL/GenBank/DDBJ databases">
        <title>Marivirga aurantiaca sp. nov., isolated from intertidal surface sediments.</title>
        <authorList>
            <person name="Zhang M."/>
        </authorList>
    </citation>
    <scope>NUCLEOTIDE SEQUENCE</scope>
    <source>
        <strain evidence="2">S37H4</strain>
    </source>
</reference>
<dbReference type="AlphaFoldDB" id="A0A934WW12"/>
<gene>
    <name evidence="2" type="ORF">JKA74_02810</name>
</gene>
<sequence>MDDKFIITSIITVSLAISGYLAKYFNDIRLAKRKDKLDRINRQLKEFYGPLFSLTASSNASWIEFRKKNRTHVKGYFDQSEPPTKKELELWRTWICTVFQPINNEIYHLILKNGDLIIENNFPKPLSDLCAHFESYKPIISQWSRNDFSEHLSLLNYPTSILEYAEKSYNKLKQEQNKLIG</sequence>
<comment type="caution">
    <text evidence="2">The sequence shown here is derived from an EMBL/GenBank/DDBJ whole genome shotgun (WGS) entry which is preliminary data.</text>
</comment>
<dbReference type="RefSeq" id="WP_201429635.1">
    <property type="nucleotide sequence ID" value="NZ_JAEQBW010000001.1"/>
</dbReference>
<protein>
    <recommendedName>
        <fullName evidence="4">DUF4760 domain-containing protein</fullName>
    </recommendedName>
</protein>
<evidence type="ECO:0008006" key="4">
    <source>
        <dbReference type="Google" id="ProtNLM"/>
    </source>
</evidence>
<evidence type="ECO:0000313" key="3">
    <source>
        <dbReference type="Proteomes" id="UP000611723"/>
    </source>
</evidence>
<organism evidence="2 3">
    <name type="scientific">Marivirga aurantiaca</name>
    <dbReference type="NCBI Taxonomy" id="2802615"/>
    <lineage>
        <taxon>Bacteria</taxon>
        <taxon>Pseudomonadati</taxon>
        <taxon>Bacteroidota</taxon>
        <taxon>Cytophagia</taxon>
        <taxon>Cytophagales</taxon>
        <taxon>Marivirgaceae</taxon>
        <taxon>Marivirga</taxon>
    </lineage>
</organism>
<name>A0A934WW12_9BACT</name>
<dbReference type="EMBL" id="JAEQBW010000001">
    <property type="protein sequence ID" value="MBK6263955.1"/>
    <property type="molecule type" value="Genomic_DNA"/>
</dbReference>
<keyword evidence="1" id="KW-1133">Transmembrane helix</keyword>